<dbReference type="GO" id="GO:0007165">
    <property type="term" value="P:signal transduction"/>
    <property type="evidence" value="ECO:0007669"/>
    <property type="project" value="UniProtKB-KW"/>
</dbReference>
<comment type="similarity">
    <text evidence="5">Belongs to the methyl-accepting chemotaxis (MCP) protein family.</text>
</comment>
<dbReference type="Pfam" id="PF00672">
    <property type="entry name" value="HAMP"/>
    <property type="match status" value="1"/>
</dbReference>
<sequence length="559" mass="61139">MRSLKGKIIGGFSIIVALCVILGMFNYISIMENNKKTDKIISKQLPLLTANNNLKYNISQRISAARGYILFDDVNYKVEFDQYTELSKDFQNEILKLTNSKEEKELINRSVSWQKSIEDEVFKVYDSGDKEKALENFKNKITPEGNLIISGFLQLSSNQENAILKNGNIAIDSGKNSLNLSMVVLIIIIILSIIISLVISSSITKPILKVAKRMKLITAGDLTSPDIKTKAKDEVAQLTKSVNEMNEQLRQFVTEISTASKTVSQQSEELTQASNEVVEGSKQIVSTMQELSAGAEVQAGSASELSESMHTLSQKINLAKENGMYVSETSQKVLSLTEEGNQAMNSSVEKIQLINATVKESVNKVTVLKEHTQSISELILVIKEISDQTNLLALNASIEAARAGEHGKGFAVVANEVKNLAEQVNVSISNITAIVTNIQSETENVTESLMQSYQQAEQGAIQVNQTGETFNKINHSIQYVGKKMQDISNDINDIAQNNEKLNIAISNIASVSEEAAAGIEQTSAAAEQSSSTLEEVSTHAGKLAGLAEDLNTLIHKFKI</sequence>
<dbReference type="PROSITE" id="PS50885">
    <property type="entry name" value="HAMP"/>
    <property type="match status" value="1"/>
</dbReference>
<evidence type="ECO:0000256" key="7">
    <source>
        <dbReference type="SAM" id="Coils"/>
    </source>
</evidence>
<dbReference type="GO" id="GO:0005886">
    <property type="term" value="C:plasma membrane"/>
    <property type="evidence" value="ECO:0007669"/>
    <property type="project" value="UniProtKB-SubCell"/>
</dbReference>
<dbReference type="InterPro" id="IPR024478">
    <property type="entry name" value="HlyB_4HB_MCP"/>
</dbReference>
<dbReference type="SUPFAM" id="SSF58104">
    <property type="entry name" value="Methyl-accepting chemotaxis protein (MCP) signaling domain"/>
    <property type="match status" value="1"/>
</dbReference>
<dbReference type="PANTHER" id="PTHR32089:SF112">
    <property type="entry name" value="LYSOZYME-LIKE PROTEIN-RELATED"/>
    <property type="match status" value="1"/>
</dbReference>
<dbReference type="Pfam" id="PF00015">
    <property type="entry name" value="MCPsignal"/>
    <property type="match status" value="1"/>
</dbReference>
<feature type="domain" description="Methyl-accepting transducer" evidence="9">
    <location>
        <begin position="273"/>
        <end position="530"/>
    </location>
</feature>
<comment type="caution">
    <text evidence="11">The sequence shown here is derived from an EMBL/GenBank/DDBJ whole genome shotgun (WGS) entry which is preliminary data.</text>
</comment>
<evidence type="ECO:0000256" key="5">
    <source>
        <dbReference type="ARBA" id="ARBA00029447"/>
    </source>
</evidence>
<evidence type="ECO:0000313" key="11">
    <source>
        <dbReference type="EMBL" id="OOP70111.1"/>
    </source>
</evidence>
<dbReference type="InterPro" id="IPR004090">
    <property type="entry name" value="Chemotax_Me-accpt_rcpt"/>
</dbReference>
<keyword evidence="8" id="KW-1133">Transmembrane helix</keyword>
<keyword evidence="3 8" id="KW-0472">Membrane</keyword>
<dbReference type="Gene3D" id="1.10.287.950">
    <property type="entry name" value="Methyl-accepting chemotaxis protein"/>
    <property type="match status" value="1"/>
</dbReference>
<organism evidence="11 12">
    <name type="scientific">Heyndrickxia oleronia</name>
    <dbReference type="NCBI Taxonomy" id="38875"/>
    <lineage>
        <taxon>Bacteria</taxon>
        <taxon>Bacillati</taxon>
        <taxon>Bacillota</taxon>
        <taxon>Bacilli</taxon>
        <taxon>Bacillales</taxon>
        <taxon>Bacillaceae</taxon>
        <taxon>Heyndrickxia</taxon>
    </lineage>
</organism>
<dbReference type="GO" id="GO:0006935">
    <property type="term" value="P:chemotaxis"/>
    <property type="evidence" value="ECO:0007669"/>
    <property type="project" value="InterPro"/>
</dbReference>
<gene>
    <name evidence="11" type="ORF">BWZ43_01510</name>
</gene>
<dbReference type="RefSeq" id="WP_169846862.1">
    <property type="nucleotide sequence ID" value="NZ_CP065424.1"/>
</dbReference>
<dbReference type="Proteomes" id="UP000189761">
    <property type="component" value="Unassembled WGS sequence"/>
</dbReference>
<evidence type="ECO:0000256" key="2">
    <source>
        <dbReference type="ARBA" id="ARBA00022475"/>
    </source>
</evidence>
<evidence type="ECO:0000256" key="3">
    <source>
        <dbReference type="ARBA" id="ARBA00023136"/>
    </source>
</evidence>
<dbReference type="EMBL" id="MTLA01000014">
    <property type="protein sequence ID" value="OOP70111.1"/>
    <property type="molecule type" value="Genomic_DNA"/>
</dbReference>
<dbReference type="InterPro" id="IPR003660">
    <property type="entry name" value="HAMP_dom"/>
</dbReference>
<evidence type="ECO:0000259" key="9">
    <source>
        <dbReference type="PROSITE" id="PS50111"/>
    </source>
</evidence>
<name>A0A8E2IHP6_9BACI</name>
<keyword evidence="2" id="KW-1003">Cell membrane</keyword>
<evidence type="ECO:0000256" key="8">
    <source>
        <dbReference type="SAM" id="Phobius"/>
    </source>
</evidence>
<evidence type="ECO:0000256" key="6">
    <source>
        <dbReference type="PROSITE-ProRule" id="PRU00284"/>
    </source>
</evidence>
<dbReference type="PROSITE" id="PS50111">
    <property type="entry name" value="CHEMOTAXIS_TRANSDUC_2"/>
    <property type="match status" value="1"/>
</dbReference>
<comment type="subcellular location">
    <subcellularLocation>
        <location evidence="1">Cell membrane</location>
    </subcellularLocation>
</comment>
<evidence type="ECO:0000259" key="10">
    <source>
        <dbReference type="PROSITE" id="PS50885"/>
    </source>
</evidence>
<dbReference type="GO" id="GO:0004888">
    <property type="term" value="F:transmembrane signaling receptor activity"/>
    <property type="evidence" value="ECO:0007669"/>
    <property type="project" value="InterPro"/>
</dbReference>
<reference evidence="11 12" key="1">
    <citation type="submission" date="2017-01" db="EMBL/GenBank/DDBJ databases">
        <title>Draft genome sequence of Bacillus oleronius.</title>
        <authorList>
            <person name="Allam M."/>
        </authorList>
    </citation>
    <scope>NUCLEOTIDE SEQUENCE [LARGE SCALE GENOMIC DNA]</scope>
    <source>
        <strain evidence="11 12">DSM 9356</strain>
    </source>
</reference>
<dbReference type="Pfam" id="PF12729">
    <property type="entry name" value="4HB_MCP_1"/>
    <property type="match status" value="1"/>
</dbReference>
<keyword evidence="8" id="KW-0812">Transmembrane</keyword>
<feature type="coiled-coil region" evidence="7">
    <location>
        <begin position="228"/>
        <end position="255"/>
    </location>
</feature>
<dbReference type="SMART" id="SM00283">
    <property type="entry name" value="MA"/>
    <property type="match status" value="1"/>
</dbReference>
<dbReference type="PANTHER" id="PTHR32089">
    <property type="entry name" value="METHYL-ACCEPTING CHEMOTAXIS PROTEIN MCPB"/>
    <property type="match status" value="1"/>
</dbReference>
<feature type="transmembrane region" description="Helical" evidence="8">
    <location>
        <begin position="6"/>
        <end position="28"/>
    </location>
</feature>
<dbReference type="AlphaFoldDB" id="A0A8E2IHP6"/>
<evidence type="ECO:0008006" key="13">
    <source>
        <dbReference type="Google" id="ProtNLM"/>
    </source>
</evidence>
<keyword evidence="12" id="KW-1185">Reference proteome</keyword>
<dbReference type="SMART" id="SM00304">
    <property type="entry name" value="HAMP"/>
    <property type="match status" value="1"/>
</dbReference>
<accession>A0A8E2IHP6</accession>
<feature type="domain" description="HAMP" evidence="10">
    <location>
        <begin position="201"/>
        <end position="254"/>
    </location>
</feature>
<dbReference type="PRINTS" id="PR00260">
    <property type="entry name" value="CHEMTRNSDUCR"/>
</dbReference>
<feature type="transmembrane region" description="Helical" evidence="8">
    <location>
        <begin position="178"/>
        <end position="199"/>
    </location>
</feature>
<dbReference type="InterPro" id="IPR004089">
    <property type="entry name" value="MCPsignal_dom"/>
</dbReference>
<keyword evidence="7" id="KW-0175">Coiled coil</keyword>
<protein>
    <recommendedName>
        <fullName evidence="13">Methyl-accepting chemotaxis protein</fullName>
    </recommendedName>
</protein>
<dbReference type="CDD" id="cd06225">
    <property type="entry name" value="HAMP"/>
    <property type="match status" value="1"/>
</dbReference>
<keyword evidence="4 6" id="KW-0807">Transducer</keyword>
<evidence type="ECO:0000256" key="4">
    <source>
        <dbReference type="ARBA" id="ARBA00023224"/>
    </source>
</evidence>
<proteinExistence type="inferred from homology"/>
<evidence type="ECO:0000256" key="1">
    <source>
        <dbReference type="ARBA" id="ARBA00004236"/>
    </source>
</evidence>
<evidence type="ECO:0000313" key="12">
    <source>
        <dbReference type="Proteomes" id="UP000189761"/>
    </source>
</evidence>